<accession>A0AAV2KU19</accession>
<dbReference type="AlphaFoldDB" id="A0AAV2KU19"/>
<organism evidence="2 3">
    <name type="scientific">Knipowitschia caucasica</name>
    <name type="common">Caucasian dwarf goby</name>
    <name type="synonym">Pomatoschistus caucasicus</name>
    <dbReference type="NCBI Taxonomy" id="637954"/>
    <lineage>
        <taxon>Eukaryota</taxon>
        <taxon>Metazoa</taxon>
        <taxon>Chordata</taxon>
        <taxon>Craniata</taxon>
        <taxon>Vertebrata</taxon>
        <taxon>Euteleostomi</taxon>
        <taxon>Actinopterygii</taxon>
        <taxon>Neopterygii</taxon>
        <taxon>Teleostei</taxon>
        <taxon>Neoteleostei</taxon>
        <taxon>Acanthomorphata</taxon>
        <taxon>Gobiaria</taxon>
        <taxon>Gobiiformes</taxon>
        <taxon>Gobioidei</taxon>
        <taxon>Gobiidae</taxon>
        <taxon>Gobiinae</taxon>
        <taxon>Knipowitschia</taxon>
    </lineage>
</organism>
<evidence type="ECO:0000313" key="2">
    <source>
        <dbReference type="EMBL" id="CAL1590712.1"/>
    </source>
</evidence>
<evidence type="ECO:0000313" key="3">
    <source>
        <dbReference type="Proteomes" id="UP001497482"/>
    </source>
</evidence>
<keyword evidence="3" id="KW-1185">Reference proteome</keyword>
<dbReference type="EMBL" id="OZ035841">
    <property type="protein sequence ID" value="CAL1590712.1"/>
    <property type="molecule type" value="Genomic_DNA"/>
</dbReference>
<protein>
    <submittedName>
        <fullName evidence="2">Uncharacterized protein</fullName>
    </submittedName>
</protein>
<feature type="region of interest" description="Disordered" evidence="1">
    <location>
        <begin position="40"/>
        <end position="69"/>
    </location>
</feature>
<proteinExistence type="predicted"/>
<evidence type="ECO:0000256" key="1">
    <source>
        <dbReference type="SAM" id="MobiDB-lite"/>
    </source>
</evidence>
<gene>
    <name evidence="2" type="ORF">KC01_LOCUS20185</name>
</gene>
<dbReference type="Proteomes" id="UP001497482">
    <property type="component" value="Chromosome 19"/>
</dbReference>
<name>A0AAV2KU19_KNICA</name>
<reference evidence="2 3" key="1">
    <citation type="submission" date="2024-04" db="EMBL/GenBank/DDBJ databases">
        <authorList>
            <person name="Waldvogel A.-M."/>
            <person name="Schoenle A."/>
        </authorList>
    </citation>
    <scope>NUCLEOTIDE SEQUENCE [LARGE SCALE GENOMIC DNA]</scope>
</reference>
<feature type="compositionally biased region" description="Polar residues" evidence="1">
    <location>
        <begin position="53"/>
        <end position="63"/>
    </location>
</feature>
<sequence length="114" mass="12965">MSTERVNSSDYPIFPQEQDLAPQLHAQSEHTEQRWRKALEEGNHGGREAFTAHSANKKTQNSDLRCGGNLGARSVRQRAWQTGVRGKSRGNKQKHVREDVNIRGKITRLFGTRD</sequence>